<feature type="transmembrane region" description="Helical" evidence="6">
    <location>
        <begin position="215"/>
        <end position="236"/>
    </location>
</feature>
<protein>
    <submittedName>
        <fullName evidence="8">ABC transporter</fullName>
    </submittedName>
</protein>
<dbReference type="OrthoDB" id="66620at2759"/>
<dbReference type="PANTHER" id="PTHR48041:SF139">
    <property type="entry name" value="PROTEIN SCARLET"/>
    <property type="match status" value="1"/>
</dbReference>
<sequence>MVNGNGDDAADAEVGKATSIGSGQAGVGACVLLSIHQPTERFLSCMQGVVVMAPGGRLVYTGPLRLADGNCALAAAFDASRGHTPRLRDISPNPAEALLEVVSAVGDDGGAVERRLQQLYAEYAASSAASSAQSSSTRAMLSASAITDQGADAAPCLAGFGRQLLALASRHSLVVLRDPLLVLTHLGSGLCVACVCAWAFWHVDLELSSGVLQRLGLLFFLGAHLLLTGLASMGAWRQDRLLYEHESGVGCYGAAAFVLSRTLVADAVPMRMLPTLLIACIVYPSAGLAGLAFEGSSEEVQLEFGYKKALMFVASLCLANLVLASTFACIGIVARTSEVAVLLGALYALFTLVFSGFLPTSSQMPAALSWLPYLSVLRYTFELVLSNELLGQTVMLVEEWPGSPEAGQPKLVDGATIVNSKDYLGFNPWGEGECPWGGVTLDGGANGLRAACWFDLYVPALWFVGALGLAIGLLMLDEHRRRG</sequence>
<evidence type="ECO:0000256" key="6">
    <source>
        <dbReference type="SAM" id="Phobius"/>
    </source>
</evidence>
<feature type="domain" description="ABC-2 type transporter transmembrane" evidence="7">
    <location>
        <begin position="162"/>
        <end position="389"/>
    </location>
</feature>
<accession>A0A0M0JPY5</accession>
<feature type="transmembrane region" description="Helical" evidence="6">
    <location>
        <begin position="180"/>
        <end position="203"/>
    </location>
</feature>
<keyword evidence="3 6" id="KW-0812">Transmembrane</keyword>
<dbReference type="InterPro" id="IPR050352">
    <property type="entry name" value="ABCG_transporters"/>
</dbReference>
<comment type="caution">
    <text evidence="8">The sequence shown here is derived from an EMBL/GenBank/DDBJ whole genome shotgun (WGS) entry which is preliminary data.</text>
</comment>
<comment type="subcellular location">
    <subcellularLocation>
        <location evidence="1">Membrane</location>
        <topology evidence="1">Multi-pass membrane protein</topology>
    </subcellularLocation>
</comment>
<feature type="transmembrane region" description="Helical" evidence="6">
    <location>
        <begin position="339"/>
        <end position="358"/>
    </location>
</feature>
<keyword evidence="2" id="KW-0813">Transport</keyword>
<keyword evidence="9" id="KW-1185">Reference proteome</keyword>
<evidence type="ECO:0000313" key="9">
    <source>
        <dbReference type="Proteomes" id="UP000037460"/>
    </source>
</evidence>
<gene>
    <name evidence="8" type="ORF">Ctob_005096</name>
</gene>
<dbReference type="Proteomes" id="UP000037460">
    <property type="component" value="Unassembled WGS sequence"/>
</dbReference>
<evidence type="ECO:0000256" key="2">
    <source>
        <dbReference type="ARBA" id="ARBA00022448"/>
    </source>
</evidence>
<dbReference type="Pfam" id="PF01061">
    <property type="entry name" value="ABC2_membrane"/>
    <property type="match status" value="1"/>
</dbReference>
<dbReference type="GO" id="GO:0140359">
    <property type="term" value="F:ABC-type transporter activity"/>
    <property type="evidence" value="ECO:0007669"/>
    <property type="project" value="InterPro"/>
</dbReference>
<feature type="transmembrane region" description="Helical" evidence="6">
    <location>
        <begin position="309"/>
        <end position="333"/>
    </location>
</feature>
<dbReference type="InterPro" id="IPR013525">
    <property type="entry name" value="ABC2_TM"/>
</dbReference>
<dbReference type="AlphaFoldDB" id="A0A0M0JPY5"/>
<evidence type="ECO:0000313" key="8">
    <source>
        <dbReference type="EMBL" id="KOO28649.1"/>
    </source>
</evidence>
<evidence type="ECO:0000256" key="3">
    <source>
        <dbReference type="ARBA" id="ARBA00022692"/>
    </source>
</evidence>
<evidence type="ECO:0000259" key="7">
    <source>
        <dbReference type="Pfam" id="PF01061"/>
    </source>
</evidence>
<dbReference type="GO" id="GO:0016020">
    <property type="term" value="C:membrane"/>
    <property type="evidence" value="ECO:0007669"/>
    <property type="project" value="UniProtKB-SubCell"/>
</dbReference>
<evidence type="ECO:0000256" key="5">
    <source>
        <dbReference type="ARBA" id="ARBA00023136"/>
    </source>
</evidence>
<name>A0A0M0JPY5_9EUKA</name>
<dbReference type="EMBL" id="JWZX01002533">
    <property type="protein sequence ID" value="KOO28649.1"/>
    <property type="molecule type" value="Genomic_DNA"/>
</dbReference>
<evidence type="ECO:0000256" key="1">
    <source>
        <dbReference type="ARBA" id="ARBA00004141"/>
    </source>
</evidence>
<organism evidence="8 9">
    <name type="scientific">Chrysochromulina tobinii</name>
    <dbReference type="NCBI Taxonomy" id="1460289"/>
    <lineage>
        <taxon>Eukaryota</taxon>
        <taxon>Haptista</taxon>
        <taxon>Haptophyta</taxon>
        <taxon>Prymnesiophyceae</taxon>
        <taxon>Prymnesiales</taxon>
        <taxon>Chrysochromulinaceae</taxon>
        <taxon>Chrysochromulina</taxon>
    </lineage>
</organism>
<feature type="transmembrane region" description="Helical" evidence="6">
    <location>
        <begin position="276"/>
        <end position="297"/>
    </location>
</feature>
<dbReference type="PANTHER" id="PTHR48041">
    <property type="entry name" value="ABC TRANSPORTER G FAMILY MEMBER 28"/>
    <property type="match status" value="1"/>
</dbReference>
<keyword evidence="4 6" id="KW-1133">Transmembrane helix</keyword>
<feature type="transmembrane region" description="Helical" evidence="6">
    <location>
        <begin position="456"/>
        <end position="476"/>
    </location>
</feature>
<evidence type="ECO:0000256" key="4">
    <source>
        <dbReference type="ARBA" id="ARBA00022989"/>
    </source>
</evidence>
<proteinExistence type="predicted"/>
<reference evidence="9" key="1">
    <citation type="journal article" date="2015" name="PLoS Genet.">
        <title>Genome Sequence and Transcriptome Analyses of Chrysochromulina tobin: Metabolic Tools for Enhanced Algal Fitness in the Prominent Order Prymnesiales (Haptophyceae).</title>
        <authorList>
            <person name="Hovde B.T."/>
            <person name="Deodato C.R."/>
            <person name="Hunsperger H.M."/>
            <person name="Ryken S.A."/>
            <person name="Yost W."/>
            <person name="Jha R.K."/>
            <person name="Patterson J."/>
            <person name="Monnat R.J. Jr."/>
            <person name="Barlow S.B."/>
            <person name="Starkenburg S.R."/>
            <person name="Cattolico R.A."/>
        </authorList>
    </citation>
    <scope>NUCLEOTIDE SEQUENCE</scope>
    <source>
        <strain evidence="9">CCMP291</strain>
    </source>
</reference>
<keyword evidence="5 6" id="KW-0472">Membrane</keyword>